<proteinExistence type="predicted"/>
<feature type="compositionally biased region" description="Polar residues" evidence="1">
    <location>
        <begin position="18"/>
        <end position="30"/>
    </location>
</feature>
<sequence length="101" mass="10891">MDVVRRGKQPDRPAAGKSASQTHCQSATTTNLTAGRLFDVRAARAPAGSARGGRLRTPGQVLLWLALAAWVITLVGPRPASVVDRRGRYAVRVHPEPIRRS</sequence>
<reference evidence="3" key="2">
    <citation type="submission" date="2020-09" db="EMBL/GenBank/DDBJ databases">
        <authorList>
            <person name="Sun Q."/>
            <person name="Ohkuma M."/>
        </authorList>
    </citation>
    <scope>NUCLEOTIDE SEQUENCE</scope>
    <source>
        <strain evidence="3">JCM 4125</strain>
    </source>
</reference>
<feature type="region of interest" description="Disordered" evidence="1">
    <location>
        <begin position="1"/>
        <end position="30"/>
    </location>
</feature>
<comment type="caution">
    <text evidence="3">The sequence shown here is derived from an EMBL/GenBank/DDBJ whole genome shotgun (WGS) entry which is preliminary data.</text>
</comment>
<feature type="transmembrane region" description="Helical" evidence="2">
    <location>
        <begin position="61"/>
        <end position="80"/>
    </location>
</feature>
<dbReference type="Proteomes" id="UP000646776">
    <property type="component" value="Unassembled WGS sequence"/>
</dbReference>
<protein>
    <submittedName>
        <fullName evidence="3">Uncharacterized protein</fullName>
    </submittedName>
</protein>
<evidence type="ECO:0000313" key="3">
    <source>
        <dbReference type="EMBL" id="GGU00409.1"/>
    </source>
</evidence>
<keyword evidence="2" id="KW-1133">Transmembrane helix</keyword>
<dbReference type="EMBL" id="BMSA01000067">
    <property type="protein sequence ID" value="GGU00409.1"/>
    <property type="molecule type" value="Genomic_DNA"/>
</dbReference>
<gene>
    <name evidence="3" type="ORF">GCM10010226_91620</name>
</gene>
<organism evidence="3 4">
    <name type="scientific">Streptomyces phaeofaciens</name>
    <dbReference type="NCBI Taxonomy" id="68254"/>
    <lineage>
        <taxon>Bacteria</taxon>
        <taxon>Bacillati</taxon>
        <taxon>Actinomycetota</taxon>
        <taxon>Actinomycetes</taxon>
        <taxon>Kitasatosporales</taxon>
        <taxon>Streptomycetaceae</taxon>
        <taxon>Streptomyces</taxon>
    </lineage>
</organism>
<keyword evidence="4" id="KW-1185">Reference proteome</keyword>
<accession>A0A918HT26</accession>
<evidence type="ECO:0000256" key="2">
    <source>
        <dbReference type="SAM" id="Phobius"/>
    </source>
</evidence>
<keyword evidence="2" id="KW-0472">Membrane</keyword>
<evidence type="ECO:0000256" key="1">
    <source>
        <dbReference type="SAM" id="MobiDB-lite"/>
    </source>
</evidence>
<evidence type="ECO:0000313" key="4">
    <source>
        <dbReference type="Proteomes" id="UP000646776"/>
    </source>
</evidence>
<reference evidence="3" key="1">
    <citation type="journal article" date="2014" name="Int. J. Syst. Evol. Microbiol.">
        <title>Complete genome sequence of Corynebacterium casei LMG S-19264T (=DSM 44701T), isolated from a smear-ripened cheese.</title>
        <authorList>
            <consortium name="US DOE Joint Genome Institute (JGI-PGF)"/>
            <person name="Walter F."/>
            <person name="Albersmeier A."/>
            <person name="Kalinowski J."/>
            <person name="Ruckert C."/>
        </authorList>
    </citation>
    <scope>NUCLEOTIDE SEQUENCE</scope>
    <source>
        <strain evidence="3">JCM 4125</strain>
    </source>
</reference>
<keyword evidence="2" id="KW-0812">Transmembrane</keyword>
<name>A0A918HT26_9ACTN</name>
<dbReference type="AlphaFoldDB" id="A0A918HT26"/>
<feature type="compositionally biased region" description="Basic and acidic residues" evidence="1">
    <location>
        <begin position="1"/>
        <end position="11"/>
    </location>
</feature>